<gene>
    <name evidence="2" type="ORF">RM705_09475</name>
</gene>
<name>A0ABU2PRY7_9ACTN</name>
<dbReference type="Proteomes" id="UP001183881">
    <property type="component" value="Unassembled WGS sequence"/>
</dbReference>
<organism evidence="2 3">
    <name type="scientific">Streptomyces edwardsiae</name>
    <dbReference type="NCBI Taxonomy" id="3075527"/>
    <lineage>
        <taxon>Bacteria</taxon>
        <taxon>Bacillati</taxon>
        <taxon>Actinomycetota</taxon>
        <taxon>Actinomycetes</taxon>
        <taxon>Kitasatosporales</taxon>
        <taxon>Streptomycetaceae</taxon>
        <taxon>Streptomyces</taxon>
    </lineage>
</organism>
<reference evidence="3" key="1">
    <citation type="submission" date="2023-07" db="EMBL/GenBank/DDBJ databases">
        <title>30 novel species of actinomycetes from the DSMZ collection.</title>
        <authorList>
            <person name="Nouioui I."/>
        </authorList>
    </citation>
    <scope>NUCLEOTIDE SEQUENCE [LARGE SCALE GENOMIC DNA]</scope>
    <source>
        <strain evidence="3">DSM 41636</strain>
    </source>
</reference>
<keyword evidence="1" id="KW-1133">Transmembrane helix</keyword>
<evidence type="ECO:0000313" key="3">
    <source>
        <dbReference type="Proteomes" id="UP001183881"/>
    </source>
</evidence>
<keyword evidence="3" id="KW-1185">Reference proteome</keyword>
<evidence type="ECO:0000256" key="1">
    <source>
        <dbReference type="SAM" id="Phobius"/>
    </source>
</evidence>
<accession>A0ABU2PRY7</accession>
<keyword evidence="1" id="KW-0472">Membrane</keyword>
<keyword evidence="1" id="KW-0812">Transmembrane</keyword>
<proteinExistence type="predicted"/>
<dbReference type="EMBL" id="JAVRFA010000007">
    <property type="protein sequence ID" value="MDT0394930.1"/>
    <property type="molecule type" value="Genomic_DNA"/>
</dbReference>
<dbReference type="RefSeq" id="WP_311642861.1">
    <property type="nucleotide sequence ID" value="NZ_JAVRFA010000007.1"/>
</dbReference>
<comment type="caution">
    <text evidence="2">The sequence shown here is derived from an EMBL/GenBank/DDBJ whole genome shotgun (WGS) entry which is preliminary data.</text>
</comment>
<protein>
    <submittedName>
        <fullName evidence="2">Uncharacterized protein</fullName>
    </submittedName>
</protein>
<sequence length="113" mass="12660">MDPDKQAARGLADLEAYLYREAHLGAARRRVAAFTSRADGLTREQCGDIERWYLDEQRYVARMVTQHIADSISTAEEHHRVRFGRWLRGTLTAMTLITVAMALCAVVAVGIVA</sequence>
<evidence type="ECO:0000313" key="2">
    <source>
        <dbReference type="EMBL" id="MDT0394930.1"/>
    </source>
</evidence>
<feature type="transmembrane region" description="Helical" evidence="1">
    <location>
        <begin position="90"/>
        <end position="112"/>
    </location>
</feature>